<dbReference type="RefSeq" id="WP_138722479.1">
    <property type="nucleotide sequence ID" value="NZ_SSHJ02000005.1"/>
</dbReference>
<feature type="domain" description="Rhodanese" evidence="3">
    <location>
        <begin position="166"/>
        <end position="279"/>
    </location>
</feature>
<dbReference type="GO" id="GO:0016740">
    <property type="term" value="F:transferase activity"/>
    <property type="evidence" value="ECO:0007669"/>
    <property type="project" value="UniProtKB-KW"/>
</dbReference>
<protein>
    <submittedName>
        <fullName evidence="4">Sulfurtransferase</fullName>
        <ecNumber evidence="4">2.8.1.-</ecNumber>
    </submittedName>
</protein>
<dbReference type="CDD" id="cd01448">
    <property type="entry name" value="TST_Repeat_1"/>
    <property type="match status" value="1"/>
</dbReference>
<comment type="caution">
    <text evidence="4">The sequence shown here is derived from an EMBL/GenBank/DDBJ whole genome shotgun (WGS) entry which is preliminary data.</text>
</comment>
<dbReference type="CDD" id="cd01449">
    <property type="entry name" value="TST_Repeat_2"/>
    <property type="match status" value="1"/>
</dbReference>
<dbReference type="Pfam" id="PF00581">
    <property type="entry name" value="Rhodanese"/>
    <property type="match status" value="2"/>
</dbReference>
<evidence type="ECO:0000256" key="1">
    <source>
        <dbReference type="ARBA" id="ARBA00022679"/>
    </source>
</evidence>
<dbReference type="SMART" id="SM00450">
    <property type="entry name" value="RHOD"/>
    <property type="match status" value="2"/>
</dbReference>
<keyword evidence="5" id="KW-1185">Reference proteome</keyword>
<evidence type="ECO:0000259" key="3">
    <source>
        <dbReference type="PROSITE" id="PS50206"/>
    </source>
</evidence>
<dbReference type="Proteomes" id="UP001517247">
    <property type="component" value="Unassembled WGS sequence"/>
</dbReference>
<dbReference type="InterPro" id="IPR045078">
    <property type="entry name" value="TST/MPST-like"/>
</dbReference>
<keyword evidence="1 4" id="KW-0808">Transferase</keyword>
<accession>A0ABW9J6F9</accession>
<gene>
    <name evidence="4" type="ORF">E6A44_007285</name>
</gene>
<dbReference type="PROSITE" id="PS50206">
    <property type="entry name" value="RHODANESE_3"/>
    <property type="match status" value="2"/>
</dbReference>
<evidence type="ECO:0000313" key="5">
    <source>
        <dbReference type="Proteomes" id="UP001517247"/>
    </source>
</evidence>
<dbReference type="InterPro" id="IPR001763">
    <property type="entry name" value="Rhodanese-like_dom"/>
</dbReference>
<dbReference type="PANTHER" id="PTHR11364:SF27">
    <property type="entry name" value="SULFURTRANSFERASE"/>
    <property type="match status" value="1"/>
</dbReference>
<evidence type="ECO:0000313" key="4">
    <source>
        <dbReference type="EMBL" id="MFN0255368.1"/>
    </source>
</evidence>
<evidence type="ECO:0000256" key="2">
    <source>
        <dbReference type="ARBA" id="ARBA00022737"/>
    </source>
</evidence>
<name>A0ABW9J6F9_9SPHI</name>
<dbReference type="EMBL" id="SSHJ02000005">
    <property type="protein sequence ID" value="MFN0255368.1"/>
    <property type="molecule type" value="Genomic_DNA"/>
</dbReference>
<reference evidence="4 5" key="1">
    <citation type="submission" date="2024-12" db="EMBL/GenBank/DDBJ databases">
        <authorList>
            <person name="Hu S."/>
        </authorList>
    </citation>
    <scope>NUCLEOTIDE SEQUENCE [LARGE SCALE GENOMIC DNA]</scope>
    <source>
        <strain evidence="4 5">THG-T11</strain>
    </source>
</reference>
<proteinExistence type="predicted"/>
<feature type="domain" description="Rhodanese" evidence="3">
    <location>
        <begin position="18"/>
        <end position="134"/>
    </location>
</feature>
<dbReference type="EC" id="2.8.1.-" evidence="4"/>
<organism evidence="4 5">
    <name type="scientific">Pedobacter ureilyticus</name>
    <dbReference type="NCBI Taxonomy" id="1393051"/>
    <lineage>
        <taxon>Bacteria</taxon>
        <taxon>Pseudomonadati</taxon>
        <taxon>Bacteroidota</taxon>
        <taxon>Sphingobacteriia</taxon>
        <taxon>Sphingobacteriales</taxon>
        <taxon>Sphingobacteriaceae</taxon>
        <taxon>Pedobacter</taxon>
    </lineage>
</organism>
<dbReference type="SUPFAM" id="SSF52821">
    <property type="entry name" value="Rhodanese/Cell cycle control phosphatase"/>
    <property type="match status" value="2"/>
</dbReference>
<dbReference type="Gene3D" id="3.40.250.10">
    <property type="entry name" value="Rhodanese-like domain"/>
    <property type="match status" value="2"/>
</dbReference>
<dbReference type="InterPro" id="IPR036873">
    <property type="entry name" value="Rhodanese-like_dom_sf"/>
</dbReference>
<sequence length="286" mass="31316">MKLSPIIQPEELLKLKIQNKEFILIDADGDGKERYLANHLDGAYYVDLKNDLSGNADDPKIGGRHPLPHPSVFAETISKFGIAANTHVVIYDDKSGSNAAARFWWMLTAIGYENVQVVNGGLKGALKVGFPSNADIETPKPVQIDASISEWQLPLASIDEVEAASETRNRPIVDVRAKNRYDGLVEPLDLIAGHIPNAINIPLTENLDELGAFKEPSFLKKKYSEAFKDTAAEDIIVHCGSGVTACHTLLAFAYAGLTIPSLYVGSWSEWSRSGNEMILNKQELNS</sequence>
<keyword evidence="2" id="KW-0677">Repeat</keyword>
<dbReference type="PANTHER" id="PTHR11364">
    <property type="entry name" value="THIOSULFATE SULFERTANSFERASE"/>
    <property type="match status" value="1"/>
</dbReference>